<proteinExistence type="predicted"/>
<comment type="caution">
    <text evidence="1">The sequence shown here is derived from an EMBL/GenBank/DDBJ whole genome shotgun (WGS) entry which is preliminary data.</text>
</comment>
<evidence type="ECO:0000313" key="1">
    <source>
        <dbReference type="EMBL" id="OEG22462.1"/>
    </source>
</evidence>
<dbReference type="AlphaFoldDB" id="A0A1E5HBY2"/>
<protein>
    <submittedName>
        <fullName evidence="1">Uncharacterized protein</fullName>
    </submittedName>
</protein>
<gene>
    <name evidence="1" type="ORF">BCR24_15440</name>
</gene>
<dbReference type="RefSeq" id="WP_069640127.1">
    <property type="nucleotide sequence ID" value="NZ_JAFBEZ010000020.1"/>
</dbReference>
<reference evidence="2" key="1">
    <citation type="submission" date="2016-09" db="EMBL/GenBank/DDBJ databases">
        <authorList>
            <person name="Gulvik C.A."/>
        </authorList>
    </citation>
    <scope>NUCLEOTIDE SEQUENCE [LARGE SCALE GENOMIC DNA]</scope>
    <source>
        <strain evidence="2">LMG 26676</strain>
    </source>
</reference>
<name>A0A1E5HBY2_9ENTE</name>
<evidence type="ECO:0000313" key="2">
    <source>
        <dbReference type="Proteomes" id="UP000094469"/>
    </source>
</evidence>
<dbReference type="EMBL" id="MIKC01000016">
    <property type="protein sequence ID" value="OEG22462.1"/>
    <property type="molecule type" value="Genomic_DNA"/>
</dbReference>
<accession>A0A1E5HBY2</accession>
<dbReference type="Pfam" id="PF07751">
    <property type="entry name" value="Abi_2"/>
    <property type="match status" value="1"/>
</dbReference>
<organism evidence="1 2">
    <name type="scientific">Enterococcus ureilyticus</name>
    <dbReference type="NCBI Taxonomy" id="1131292"/>
    <lineage>
        <taxon>Bacteria</taxon>
        <taxon>Bacillati</taxon>
        <taxon>Bacillota</taxon>
        <taxon>Bacilli</taxon>
        <taxon>Lactobacillales</taxon>
        <taxon>Enterococcaceae</taxon>
        <taxon>Enterococcus</taxon>
    </lineage>
</organism>
<dbReference type="STRING" id="1131292.BCR24_15440"/>
<keyword evidence="2" id="KW-1185">Reference proteome</keyword>
<dbReference type="Proteomes" id="UP000094469">
    <property type="component" value="Unassembled WGS sequence"/>
</dbReference>
<dbReference type="InterPro" id="IPR011664">
    <property type="entry name" value="Abi_system_AbiD/AbiF-like"/>
</dbReference>
<sequence>MFELIHLNTWWLFLSIVGGTNLHREYDEYCKNKILSENPYFDVSTYISVEKKIMSRNRNSESYHYDLYVKRKCNPPFWVLIELMSFGELIRFVEFYYEVDKSNRNIFHEVYELL</sequence>